<dbReference type="KEGG" id="kdj:28969712"/>
<evidence type="ECO:0000313" key="1">
    <source>
        <dbReference type="EMBL" id="WWC63393.1"/>
    </source>
</evidence>
<reference evidence="1" key="1">
    <citation type="submission" date="2013-07" db="EMBL/GenBank/DDBJ databases">
        <authorList>
            <consortium name="The Broad Institute Genome Sequencing Platform"/>
            <person name="Cuomo C."/>
            <person name="Litvintseva A."/>
            <person name="Chen Y."/>
            <person name="Heitman J."/>
            <person name="Sun S."/>
            <person name="Springer D."/>
            <person name="Dromer F."/>
            <person name="Young S.K."/>
            <person name="Zeng Q."/>
            <person name="Gargeya S."/>
            <person name="Fitzgerald M."/>
            <person name="Abouelleil A."/>
            <person name="Alvarado L."/>
            <person name="Berlin A.M."/>
            <person name="Chapman S.B."/>
            <person name="Dewar J."/>
            <person name="Goldberg J."/>
            <person name="Griggs A."/>
            <person name="Gujja S."/>
            <person name="Hansen M."/>
            <person name="Howarth C."/>
            <person name="Imamovic A."/>
            <person name="Larimer J."/>
            <person name="McCowan C."/>
            <person name="Murphy C."/>
            <person name="Pearson M."/>
            <person name="Priest M."/>
            <person name="Roberts A."/>
            <person name="Saif S."/>
            <person name="Shea T."/>
            <person name="Sykes S."/>
            <person name="Wortman J."/>
            <person name="Nusbaum C."/>
            <person name="Birren B."/>
        </authorList>
    </citation>
    <scope>NUCLEOTIDE SEQUENCE</scope>
    <source>
        <strain evidence="1">CBS 10117</strain>
    </source>
</reference>
<organism evidence="1 2">
    <name type="scientific">Kwoniella dejecticola CBS 10117</name>
    <dbReference type="NCBI Taxonomy" id="1296121"/>
    <lineage>
        <taxon>Eukaryota</taxon>
        <taxon>Fungi</taxon>
        <taxon>Dikarya</taxon>
        <taxon>Basidiomycota</taxon>
        <taxon>Agaricomycotina</taxon>
        <taxon>Tremellomycetes</taxon>
        <taxon>Tremellales</taxon>
        <taxon>Cryptococcaceae</taxon>
        <taxon>Kwoniella</taxon>
    </lineage>
</organism>
<dbReference type="PANTHER" id="PTHR12941:SF10">
    <property type="entry name" value="ER MEMBRANE PROTEIN COMPLEX SUBUNIT 8_9 HOMOLOG"/>
    <property type="match status" value="1"/>
</dbReference>
<dbReference type="GO" id="GO:0072546">
    <property type="term" value="C:EMC complex"/>
    <property type="evidence" value="ECO:0007669"/>
    <property type="project" value="InterPro"/>
</dbReference>
<dbReference type="RefSeq" id="XP_065825362.1">
    <property type="nucleotide sequence ID" value="XM_065969290.1"/>
</dbReference>
<gene>
    <name evidence="1" type="ORF">I303_105993</name>
</gene>
<sequence>MSTSTSASSTSSSSHSYSLSSTAYTLPILHAARHPSSSVLGVFLGPISSTQTQVDPKSESQALIEVDEAIPLIHSYTNLSPITEIALSLVTEYANLRKKRIVGIYLAKEYGNDSLTRSAERILGALREQQRFDGVFALVLDNDKLSKGEFAYIPYIPSSTTTSKPILSSTKSIPDAFSLSNADLPCRVIQIIRAKKIHRNIRDFDDNLENPDADWLENTAVKANIKKYLS</sequence>
<dbReference type="GeneID" id="28969712"/>
<dbReference type="Proteomes" id="UP000078595">
    <property type="component" value="Chromosome 7"/>
</dbReference>
<dbReference type="PANTHER" id="PTHR12941">
    <property type="entry name" value="ER MEMBRANE PROTEIN COMPLEX"/>
    <property type="match status" value="1"/>
</dbReference>
<protein>
    <recommendedName>
        <fullName evidence="3">MPN domain-containing protein</fullName>
    </recommendedName>
</protein>
<dbReference type="EMBL" id="CP144536">
    <property type="protein sequence ID" value="WWC63393.1"/>
    <property type="molecule type" value="Genomic_DNA"/>
</dbReference>
<proteinExistence type="predicted"/>
<dbReference type="AlphaFoldDB" id="A0AAJ8KT96"/>
<name>A0AAJ8KT96_9TREE</name>
<dbReference type="Pfam" id="PF03665">
    <property type="entry name" value="UPF0172"/>
    <property type="match status" value="1"/>
</dbReference>
<keyword evidence="2" id="KW-1185">Reference proteome</keyword>
<accession>A0AAJ8KT96</accession>
<dbReference type="InterPro" id="IPR005366">
    <property type="entry name" value="EMC8/9"/>
</dbReference>
<evidence type="ECO:0000313" key="2">
    <source>
        <dbReference type="Proteomes" id="UP000078595"/>
    </source>
</evidence>
<evidence type="ECO:0008006" key="3">
    <source>
        <dbReference type="Google" id="ProtNLM"/>
    </source>
</evidence>
<reference evidence="1" key="2">
    <citation type="submission" date="2024-02" db="EMBL/GenBank/DDBJ databases">
        <title>Comparative genomics of Cryptococcus and Kwoniella reveals pathogenesis evolution and contrasting modes of karyotype evolution via chromosome fusion or intercentromeric recombination.</title>
        <authorList>
            <person name="Coelho M.A."/>
            <person name="David-Palma M."/>
            <person name="Shea T."/>
            <person name="Bowers K."/>
            <person name="McGinley-Smith S."/>
            <person name="Mohammad A.W."/>
            <person name="Gnirke A."/>
            <person name="Yurkov A.M."/>
            <person name="Nowrousian M."/>
            <person name="Sun S."/>
            <person name="Cuomo C.A."/>
            <person name="Heitman J."/>
        </authorList>
    </citation>
    <scope>NUCLEOTIDE SEQUENCE</scope>
    <source>
        <strain evidence="1">CBS 10117</strain>
    </source>
</reference>